<gene>
    <name evidence="3" type="ORF">HHL11_21825</name>
</gene>
<protein>
    <submittedName>
        <fullName evidence="3">Twin-arginine translocation pathway signal protein</fullName>
    </submittedName>
</protein>
<dbReference type="Proteomes" id="UP000541185">
    <property type="component" value="Unassembled WGS sequence"/>
</dbReference>
<dbReference type="InterPro" id="IPR005064">
    <property type="entry name" value="BUG"/>
</dbReference>
<evidence type="ECO:0000256" key="2">
    <source>
        <dbReference type="SAM" id="SignalP"/>
    </source>
</evidence>
<dbReference type="Gene3D" id="3.40.190.10">
    <property type="entry name" value="Periplasmic binding protein-like II"/>
    <property type="match status" value="1"/>
</dbReference>
<sequence>MTTPIPRRTFLQGLGASLALPYLGNASAQDLLPMARITIGFAAGGMTDTMARRLADKLTGTYAKTVLVDNRAGAGGQIAASVVKPAPKDGSVLLITPGAVLTIFPHVYKKLPYNALTDFEAVSLTTVVDSGWAVGPAVPDNVTNVAQYLEWCRSHPLGGSFATPGAGSTSHFCGELLGRANHVDLRHTPYRGAQPAIQDMLGGQVPAVCTAVGDFLPYLGSGKCRVLATSGPTRTKFTPQVPTFAEQGFKDATVVEWFGAFAPAGTPPEVIARANKALVAALAAPDYVEAMGKVGQPVVSSSAADLNKRMHEDNAFWGKVVRDTNFSIE</sequence>
<comment type="similarity">
    <text evidence="1">Belongs to the UPF0065 (bug) family.</text>
</comment>
<dbReference type="PANTHER" id="PTHR42928:SF5">
    <property type="entry name" value="BLR1237 PROTEIN"/>
    <property type="match status" value="1"/>
</dbReference>
<dbReference type="RefSeq" id="WP_169420670.1">
    <property type="nucleotide sequence ID" value="NZ_JABBFX010000002.1"/>
</dbReference>
<dbReference type="Gene3D" id="3.40.190.150">
    <property type="entry name" value="Bordetella uptake gene, domain 1"/>
    <property type="match status" value="1"/>
</dbReference>
<proteinExistence type="inferred from homology"/>
<dbReference type="InterPro" id="IPR006311">
    <property type="entry name" value="TAT_signal"/>
</dbReference>
<dbReference type="PROSITE" id="PS51318">
    <property type="entry name" value="TAT"/>
    <property type="match status" value="1"/>
</dbReference>
<name>A0A848HCY3_9BURK</name>
<dbReference type="CDD" id="cd13579">
    <property type="entry name" value="PBP2_Bug_NagM"/>
    <property type="match status" value="1"/>
</dbReference>
<evidence type="ECO:0000313" key="4">
    <source>
        <dbReference type="Proteomes" id="UP000541185"/>
    </source>
</evidence>
<keyword evidence="2" id="KW-0732">Signal</keyword>
<accession>A0A848HCY3</accession>
<evidence type="ECO:0000313" key="3">
    <source>
        <dbReference type="EMBL" id="NML46403.1"/>
    </source>
</evidence>
<organism evidence="3 4">
    <name type="scientific">Ramlibacter agri</name>
    <dbReference type="NCBI Taxonomy" id="2728837"/>
    <lineage>
        <taxon>Bacteria</taxon>
        <taxon>Pseudomonadati</taxon>
        <taxon>Pseudomonadota</taxon>
        <taxon>Betaproteobacteria</taxon>
        <taxon>Burkholderiales</taxon>
        <taxon>Comamonadaceae</taxon>
        <taxon>Ramlibacter</taxon>
    </lineage>
</organism>
<reference evidence="3 4" key="1">
    <citation type="submission" date="2020-04" db="EMBL/GenBank/DDBJ databases">
        <title>Ramlibacter sp. G-1-2-2 isolated from soil.</title>
        <authorList>
            <person name="Dahal R.H."/>
        </authorList>
    </citation>
    <scope>NUCLEOTIDE SEQUENCE [LARGE SCALE GENOMIC DNA]</scope>
    <source>
        <strain evidence="3 4">G-1-2-2</strain>
    </source>
</reference>
<comment type="caution">
    <text evidence="3">The sequence shown here is derived from an EMBL/GenBank/DDBJ whole genome shotgun (WGS) entry which is preliminary data.</text>
</comment>
<dbReference type="InterPro" id="IPR042100">
    <property type="entry name" value="Bug_dom1"/>
</dbReference>
<dbReference type="SUPFAM" id="SSF53850">
    <property type="entry name" value="Periplasmic binding protein-like II"/>
    <property type="match status" value="1"/>
</dbReference>
<dbReference type="PIRSF" id="PIRSF017082">
    <property type="entry name" value="YflP"/>
    <property type="match status" value="1"/>
</dbReference>
<keyword evidence="4" id="KW-1185">Reference proteome</keyword>
<dbReference type="PANTHER" id="PTHR42928">
    <property type="entry name" value="TRICARBOXYLATE-BINDING PROTEIN"/>
    <property type="match status" value="1"/>
</dbReference>
<feature type="signal peptide" evidence="2">
    <location>
        <begin position="1"/>
        <end position="28"/>
    </location>
</feature>
<dbReference type="AlphaFoldDB" id="A0A848HCY3"/>
<feature type="chain" id="PRO_5032976248" evidence="2">
    <location>
        <begin position="29"/>
        <end position="329"/>
    </location>
</feature>
<dbReference type="EMBL" id="JABBFX010000002">
    <property type="protein sequence ID" value="NML46403.1"/>
    <property type="molecule type" value="Genomic_DNA"/>
</dbReference>
<dbReference type="Pfam" id="PF03401">
    <property type="entry name" value="TctC"/>
    <property type="match status" value="1"/>
</dbReference>
<evidence type="ECO:0000256" key="1">
    <source>
        <dbReference type="ARBA" id="ARBA00006987"/>
    </source>
</evidence>